<accession>A0ABU7C687</accession>
<comment type="caution">
    <text evidence="1">The sequence shown here is derived from an EMBL/GenBank/DDBJ whole genome shotgun (WGS) entry which is preliminary data.</text>
</comment>
<reference evidence="1 2" key="1">
    <citation type="submission" date="2021-07" db="EMBL/GenBank/DDBJ databases">
        <authorList>
            <person name="Palmer J.M."/>
        </authorList>
    </citation>
    <scope>NUCLEOTIDE SEQUENCE [LARGE SCALE GENOMIC DNA]</scope>
    <source>
        <strain evidence="1 2">AT_MEX2019</strain>
        <tissue evidence="1">Muscle</tissue>
    </source>
</reference>
<dbReference type="Proteomes" id="UP001345963">
    <property type="component" value="Unassembled WGS sequence"/>
</dbReference>
<protein>
    <submittedName>
        <fullName evidence="1">Uncharacterized protein</fullName>
    </submittedName>
</protein>
<gene>
    <name evidence="1" type="ORF">ATANTOWER_020629</name>
</gene>
<sequence>MNFFSFRFSRKARRNIDQGGLGVSCPYMVFKGQSKRKHDRRVKDVGSGGLFSYKNPPGVSKVVDLSPDCG</sequence>
<name>A0ABU7C687_9TELE</name>
<proteinExistence type="predicted"/>
<evidence type="ECO:0000313" key="1">
    <source>
        <dbReference type="EMBL" id="MED6257370.1"/>
    </source>
</evidence>
<organism evidence="1 2">
    <name type="scientific">Ataeniobius toweri</name>
    <dbReference type="NCBI Taxonomy" id="208326"/>
    <lineage>
        <taxon>Eukaryota</taxon>
        <taxon>Metazoa</taxon>
        <taxon>Chordata</taxon>
        <taxon>Craniata</taxon>
        <taxon>Vertebrata</taxon>
        <taxon>Euteleostomi</taxon>
        <taxon>Actinopterygii</taxon>
        <taxon>Neopterygii</taxon>
        <taxon>Teleostei</taxon>
        <taxon>Neoteleostei</taxon>
        <taxon>Acanthomorphata</taxon>
        <taxon>Ovalentaria</taxon>
        <taxon>Atherinomorphae</taxon>
        <taxon>Cyprinodontiformes</taxon>
        <taxon>Goodeidae</taxon>
        <taxon>Ataeniobius</taxon>
    </lineage>
</organism>
<dbReference type="EMBL" id="JAHUTI010079116">
    <property type="protein sequence ID" value="MED6257370.1"/>
    <property type="molecule type" value="Genomic_DNA"/>
</dbReference>
<keyword evidence="2" id="KW-1185">Reference proteome</keyword>
<evidence type="ECO:0000313" key="2">
    <source>
        <dbReference type="Proteomes" id="UP001345963"/>
    </source>
</evidence>